<dbReference type="GO" id="GO:0006974">
    <property type="term" value="P:DNA damage response"/>
    <property type="evidence" value="ECO:0007669"/>
    <property type="project" value="InterPro"/>
</dbReference>
<dbReference type="RefSeq" id="XP_024403813.1">
    <property type="nucleotide sequence ID" value="XM_024548045.2"/>
</dbReference>
<reference evidence="3 5" key="2">
    <citation type="journal article" date="2018" name="Plant J.">
        <title>The Physcomitrella patens chromosome-scale assembly reveals moss genome structure and evolution.</title>
        <authorList>
            <person name="Lang D."/>
            <person name="Ullrich K.K."/>
            <person name="Murat F."/>
            <person name="Fuchs J."/>
            <person name="Jenkins J."/>
            <person name="Haas F.B."/>
            <person name="Piednoel M."/>
            <person name="Gundlach H."/>
            <person name="Van Bel M."/>
            <person name="Meyberg R."/>
            <person name="Vives C."/>
            <person name="Morata J."/>
            <person name="Symeonidi A."/>
            <person name="Hiss M."/>
            <person name="Muchero W."/>
            <person name="Kamisugi Y."/>
            <person name="Saleh O."/>
            <person name="Blanc G."/>
            <person name="Decker E.L."/>
            <person name="van Gessel N."/>
            <person name="Grimwood J."/>
            <person name="Hayes R.D."/>
            <person name="Graham S.W."/>
            <person name="Gunter L.E."/>
            <person name="McDaniel S.F."/>
            <person name="Hoernstein S.N.W."/>
            <person name="Larsson A."/>
            <person name="Li F.W."/>
            <person name="Perroud P.F."/>
            <person name="Phillips J."/>
            <person name="Ranjan P."/>
            <person name="Rokshar D.S."/>
            <person name="Rothfels C.J."/>
            <person name="Schneider L."/>
            <person name="Shu S."/>
            <person name="Stevenson D.W."/>
            <person name="Thummler F."/>
            <person name="Tillich M."/>
            <person name="Villarreal Aguilar J.C."/>
            <person name="Widiez T."/>
            <person name="Wong G.K."/>
            <person name="Wymore A."/>
            <person name="Zhang Y."/>
            <person name="Zimmer A.D."/>
            <person name="Quatrano R.S."/>
            <person name="Mayer K.F.X."/>
            <person name="Goodstein D."/>
            <person name="Casacuberta J.M."/>
            <person name="Vandepoele K."/>
            <person name="Reski R."/>
            <person name="Cuming A.C."/>
            <person name="Tuskan G.A."/>
            <person name="Maumus F."/>
            <person name="Salse J."/>
            <person name="Schmutz J."/>
            <person name="Rensing S.A."/>
        </authorList>
    </citation>
    <scope>NUCLEOTIDE SEQUENCE [LARGE SCALE GENOMIC DNA]</scope>
    <source>
        <strain evidence="4 5">cv. Gransden 2004</strain>
    </source>
</reference>
<feature type="domain" description="Fe2OG dioxygenase" evidence="2">
    <location>
        <begin position="154"/>
        <end position="258"/>
    </location>
</feature>
<evidence type="ECO:0000259" key="2">
    <source>
        <dbReference type="PROSITE" id="PS51471"/>
    </source>
</evidence>
<dbReference type="Gene3D" id="2.60.120.590">
    <property type="entry name" value="Alpha-ketoglutarate-dependent dioxygenase AlkB-like"/>
    <property type="match status" value="1"/>
</dbReference>
<proteinExistence type="inferred from homology"/>
<dbReference type="KEGG" id="ppp:112295982"/>
<comment type="similarity">
    <text evidence="1">Belongs to the alkB family.</text>
</comment>
<dbReference type="GeneID" id="112295982"/>
<evidence type="ECO:0000313" key="3">
    <source>
        <dbReference type="EMBL" id="PNR34407.1"/>
    </source>
</evidence>
<protein>
    <recommendedName>
        <fullName evidence="2">Fe2OG dioxygenase domain-containing protein</fullName>
    </recommendedName>
</protein>
<evidence type="ECO:0000313" key="5">
    <source>
        <dbReference type="Proteomes" id="UP000006727"/>
    </source>
</evidence>
<gene>
    <name evidence="4" type="primary">LOC112295982</name>
    <name evidence="3" type="ORF">PHYPA_024224</name>
</gene>
<dbReference type="EnsemblPlants" id="Pp3c19_16790V3.1">
    <property type="protein sequence ID" value="PAC:32939714.CDS.1"/>
    <property type="gene ID" value="Pp3c19_16790"/>
</dbReference>
<dbReference type="PANTHER" id="PTHR21052:SF0">
    <property type="entry name" value="ALPHA-KETOGLUTARATE-DEPENDENT DIOXYGENASE ALKB HOMOLOG 7, MITOCHONDRIAL"/>
    <property type="match status" value="1"/>
</dbReference>
<sequence>MAEVARELYAVFGTDSDSDEEEAEGVGVNADNLADSDFDLEREDFGWPLLDSGKYRECHRWRAVAGVNGLWKCEEFLDSVDQERLVTAIKREGWFSQPAHNQAMRFGVLPGWAVTLSSLIFSSISRFAERIDGADKELGFRGPLPEEILHRKPLFDQMIANFYQPGEGIGPHVDLARFEDGIVVLSLLSSCVMRFCKYERFTEKVDVLLSPGDLIVLSDDARYKWTHEINRKQAEEQAWEGKLLEQKSRISVTLRRLCPEKNVHTTTCVSTN</sequence>
<dbReference type="GO" id="GO:0005759">
    <property type="term" value="C:mitochondrial matrix"/>
    <property type="evidence" value="ECO:0000318"/>
    <property type="project" value="GO_Central"/>
</dbReference>
<dbReference type="InterPro" id="IPR037151">
    <property type="entry name" value="AlkB-like_sf"/>
</dbReference>
<dbReference type="PaxDb" id="3218-PP1S20_22V6.1"/>
<reference evidence="3 5" key="1">
    <citation type="journal article" date="2008" name="Science">
        <title>The Physcomitrella genome reveals evolutionary insights into the conquest of land by plants.</title>
        <authorList>
            <person name="Rensing S."/>
            <person name="Lang D."/>
            <person name="Zimmer A."/>
            <person name="Terry A."/>
            <person name="Salamov A."/>
            <person name="Shapiro H."/>
            <person name="Nishiyama T."/>
            <person name="Perroud P.-F."/>
            <person name="Lindquist E."/>
            <person name="Kamisugi Y."/>
            <person name="Tanahashi T."/>
            <person name="Sakakibara K."/>
            <person name="Fujita T."/>
            <person name="Oishi K."/>
            <person name="Shin-I T."/>
            <person name="Kuroki Y."/>
            <person name="Toyoda A."/>
            <person name="Suzuki Y."/>
            <person name="Hashimoto A."/>
            <person name="Yamaguchi K."/>
            <person name="Sugano A."/>
            <person name="Kohara Y."/>
            <person name="Fujiyama A."/>
            <person name="Anterola A."/>
            <person name="Aoki S."/>
            <person name="Ashton N."/>
            <person name="Barbazuk W.B."/>
            <person name="Barker E."/>
            <person name="Bennetzen J."/>
            <person name="Bezanilla M."/>
            <person name="Blankenship R."/>
            <person name="Cho S.H."/>
            <person name="Dutcher S."/>
            <person name="Estelle M."/>
            <person name="Fawcett J.A."/>
            <person name="Gundlach H."/>
            <person name="Hanada K."/>
            <person name="Heyl A."/>
            <person name="Hicks K.A."/>
            <person name="Hugh J."/>
            <person name="Lohr M."/>
            <person name="Mayer K."/>
            <person name="Melkozernov A."/>
            <person name="Murata T."/>
            <person name="Nelson D."/>
            <person name="Pils B."/>
            <person name="Prigge M."/>
            <person name="Reiss B."/>
            <person name="Renner T."/>
            <person name="Rombauts S."/>
            <person name="Rushton P."/>
            <person name="Sanderfoot A."/>
            <person name="Schween G."/>
            <person name="Shiu S.-H."/>
            <person name="Stueber K."/>
            <person name="Theodoulou F.L."/>
            <person name="Tu H."/>
            <person name="Van de Peer Y."/>
            <person name="Verrier P.J."/>
            <person name="Waters E."/>
            <person name="Wood A."/>
            <person name="Yang L."/>
            <person name="Cove D."/>
            <person name="Cuming A."/>
            <person name="Hasebe M."/>
            <person name="Lucas S."/>
            <person name="Mishler D.B."/>
            <person name="Reski R."/>
            <person name="Grigoriev I."/>
            <person name="Quatrano R.S."/>
            <person name="Boore J.L."/>
        </authorList>
    </citation>
    <scope>NUCLEOTIDE SEQUENCE [LARGE SCALE GENOMIC DNA]</scope>
    <source>
        <strain evidence="4 5">cv. Gransden 2004</strain>
    </source>
</reference>
<dbReference type="InterPro" id="IPR027450">
    <property type="entry name" value="AlkB-like"/>
</dbReference>
<dbReference type="Gramene" id="Pp3c19_16790V3.1">
    <property type="protein sequence ID" value="PAC:32939714.CDS.1"/>
    <property type="gene ID" value="Pp3c19_16790"/>
</dbReference>
<keyword evidence="5" id="KW-1185">Reference proteome</keyword>
<name>A0A2K1IYQ8_PHYPA</name>
<dbReference type="GO" id="GO:0006631">
    <property type="term" value="P:fatty acid metabolic process"/>
    <property type="evidence" value="ECO:0000318"/>
    <property type="project" value="GO_Central"/>
</dbReference>
<reference evidence="4" key="3">
    <citation type="submission" date="2020-12" db="UniProtKB">
        <authorList>
            <consortium name="EnsemblPlants"/>
        </authorList>
    </citation>
    <scope>IDENTIFICATION</scope>
</reference>
<dbReference type="FunCoup" id="A0A2K1IYQ8">
    <property type="interactions" value="154"/>
</dbReference>
<dbReference type="Pfam" id="PF13532">
    <property type="entry name" value="2OG-FeII_Oxy_2"/>
    <property type="match status" value="1"/>
</dbReference>
<evidence type="ECO:0000313" key="4">
    <source>
        <dbReference type="EnsemblPlants" id="PAC:32939714.CDS.1"/>
    </source>
</evidence>
<dbReference type="OMA" id="CAHIDLM"/>
<dbReference type="OrthoDB" id="412814at2759"/>
<dbReference type="InterPro" id="IPR032870">
    <property type="entry name" value="ALKBH7-like"/>
</dbReference>
<dbReference type="Proteomes" id="UP000006727">
    <property type="component" value="Chromosome 19"/>
</dbReference>
<dbReference type="PANTHER" id="PTHR21052">
    <property type="entry name" value="SPERMATOGENESIS ASSOCIATED 11-RELATED"/>
    <property type="match status" value="1"/>
</dbReference>
<dbReference type="SUPFAM" id="SSF51197">
    <property type="entry name" value="Clavaminate synthase-like"/>
    <property type="match status" value="1"/>
</dbReference>
<accession>A0A2K1IYQ8</accession>
<evidence type="ECO:0000256" key="1">
    <source>
        <dbReference type="ARBA" id="ARBA00007879"/>
    </source>
</evidence>
<dbReference type="InterPro" id="IPR005123">
    <property type="entry name" value="Oxoglu/Fe-dep_dioxygenase_dom"/>
</dbReference>
<organism evidence="3">
    <name type="scientific">Physcomitrium patens</name>
    <name type="common">Spreading-leaved earth moss</name>
    <name type="synonym">Physcomitrella patens</name>
    <dbReference type="NCBI Taxonomy" id="3218"/>
    <lineage>
        <taxon>Eukaryota</taxon>
        <taxon>Viridiplantae</taxon>
        <taxon>Streptophyta</taxon>
        <taxon>Embryophyta</taxon>
        <taxon>Bryophyta</taxon>
        <taxon>Bryophytina</taxon>
        <taxon>Bryopsida</taxon>
        <taxon>Funariidae</taxon>
        <taxon>Funariales</taxon>
        <taxon>Funariaceae</taxon>
        <taxon>Physcomitrium</taxon>
    </lineage>
</organism>
<dbReference type="EMBL" id="ABEU02000019">
    <property type="protein sequence ID" value="PNR34407.1"/>
    <property type="molecule type" value="Genomic_DNA"/>
</dbReference>
<dbReference type="AlphaFoldDB" id="A0A2K1IYQ8"/>
<dbReference type="SMR" id="A0A2K1IYQ8"/>
<dbReference type="PROSITE" id="PS51471">
    <property type="entry name" value="FE2OG_OXY"/>
    <property type="match status" value="1"/>
</dbReference>
<dbReference type="Gramene" id="Pp3c19_16790V3.2">
    <property type="protein sequence ID" value="PAC:32939715.CDS.1"/>
    <property type="gene ID" value="Pp3c19_16790"/>
</dbReference>
<dbReference type="EnsemblPlants" id="Pp3c19_16790V3.2">
    <property type="protein sequence ID" value="PAC:32939715.CDS.1"/>
    <property type="gene ID" value="Pp3c19_16790"/>
</dbReference>